<evidence type="ECO:0000256" key="2">
    <source>
        <dbReference type="ARBA" id="ARBA00022741"/>
    </source>
</evidence>
<evidence type="ECO:0000256" key="3">
    <source>
        <dbReference type="ARBA" id="ARBA00022777"/>
    </source>
</evidence>
<reference evidence="8 9" key="1">
    <citation type="journal article" date="2016" name="Int. J. Syst. Evol. Microbiol.">
        <title>Peptococcus simiae sp. nov., isolated from rhesus macaque faeces and emended description of the genus Peptococcus.</title>
        <authorList>
            <person name="Shkoporov A.N."/>
            <person name="Efimov B.A."/>
            <person name="Kondova I."/>
            <person name="Ouwerling B."/>
            <person name="Chaplin A.V."/>
            <person name="Shcherbakova V.A."/>
            <person name="Langermans J.A.M."/>
        </authorList>
    </citation>
    <scope>NUCLEOTIDE SEQUENCE [LARGE SCALE GENOMIC DNA]</scope>
    <source>
        <strain evidence="8 9">M108</strain>
    </source>
</reference>
<evidence type="ECO:0000259" key="6">
    <source>
        <dbReference type="Pfam" id="PF04263"/>
    </source>
</evidence>
<proteinExistence type="predicted"/>
<dbReference type="InterPro" id="IPR053149">
    <property type="entry name" value="TPK"/>
</dbReference>
<keyword evidence="4" id="KW-0067">ATP-binding</keyword>
<evidence type="ECO:0000259" key="7">
    <source>
        <dbReference type="Pfam" id="PF04265"/>
    </source>
</evidence>
<evidence type="ECO:0000313" key="8">
    <source>
        <dbReference type="EMBL" id="MFM9413930.1"/>
    </source>
</evidence>
<gene>
    <name evidence="8" type="ORF">ACKQTC_06090</name>
</gene>
<dbReference type="Pfam" id="PF04263">
    <property type="entry name" value="TPK_catalytic"/>
    <property type="match status" value="1"/>
</dbReference>
<evidence type="ECO:0000256" key="5">
    <source>
        <dbReference type="NCBIfam" id="TIGR01378"/>
    </source>
</evidence>
<dbReference type="Proteomes" id="UP001631949">
    <property type="component" value="Unassembled WGS sequence"/>
</dbReference>
<dbReference type="EC" id="2.7.6.2" evidence="5"/>
<feature type="domain" description="Thiamin pyrophosphokinase thiamin-binding" evidence="7">
    <location>
        <begin position="165"/>
        <end position="214"/>
    </location>
</feature>
<dbReference type="PANTHER" id="PTHR41299">
    <property type="entry name" value="THIAMINE PYROPHOSPHOKINASE"/>
    <property type="match status" value="1"/>
</dbReference>
<dbReference type="RefSeq" id="WP_408977543.1">
    <property type="nucleotide sequence ID" value="NZ_JBJUVG010000007.1"/>
</dbReference>
<dbReference type="InterPro" id="IPR006282">
    <property type="entry name" value="Thi_PPkinase"/>
</dbReference>
<evidence type="ECO:0000256" key="4">
    <source>
        <dbReference type="ARBA" id="ARBA00022840"/>
    </source>
</evidence>
<dbReference type="SUPFAM" id="SSF63862">
    <property type="entry name" value="Thiamin pyrophosphokinase, substrate-binding domain"/>
    <property type="match status" value="1"/>
</dbReference>
<name>A0ABW9GZR6_9FIRM</name>
<evidence type="ECO:0000256" key="1">
    <source>
        <dbReference type="ARBA" id="ARBA00022679"/>
    </source>
</evidence>
<accession>A0ABW9GZR6</accession>
<dbReference type="InterPro" id="IPR036371">
    <property type="entry name" value="TPK_B1-bd_sf"/>
</dbReference>
<dbReference type="CDD" id="cd07995">
    <property type="entry name" value="TPK"/>
    <property type="match status" value="1"/>
</dbReference>
<sequence>MISLSDRLLDRAVDRRALLITGGASPSRALIAQGQAAAAFTMCADSGAASLVRLGLWPDMIVGDMDSLAPEVLAQLKDRDCESIILPVEKDFTDTQAALEWLFQHDYQEVLVLGGTGSRWDHSTANYFLVTGYGRQGQSVVMWDEKNAMRYIAGHSYQVPASNHQLSLVPTSDEGVELSLTGLYYGLDSAQVPCGQSLLISNEFVGPEATVTISRGDAWLFVSCD</sequence>
<dbReference type="Pfam" id="PF04265">
    <property type="entry name" value="TPK_B1_binding"/>
    <property type="match status" value="1"/>
</dbReference>
<evidence type="ECO:0000313" key="9">
    <source>
        <dbReference type="Proteomes" id="UP001631949"/>
    </source>
</evidence>
<keyword evidence="2" id="KW-0547">Nucleotide-binding</keyword>
<dbReference type="EMBL" id="JBJUVG010000007">
    <property type="protein sequence ID" value="MFM9413930.1"/>
    <property type="molecule type" value="Genomic_DNA"/>
</dbReference>
<dbReference type="InterPro" id="IPR007373">
    <property type="entry name" value="Thiamin_PyroPKinase_B1-bd"/>
</dbReference>
<dbReference type="Gene3D" id="3.40.50.10240">
    <property type="entry name" value="Thiamin pyrophosphokinase, catalytic domain"/>
    <property type="match status" value="1"/>
</dbReference>
<feature type="domain" description="Thiamin pyrophosphokinase catalytic" evidence="6">
    <location>
        <begin position="37"/>
        <end position="140"/>
    </location>
</feature>
<dbReference type="PANTHER" id="PTHR41299:SF1">
    <property type="entry name" value="THIAMINE PYROPHOSPHOKINASE"/>
    <property type="match status" value="1"/>
</dbReference>
<organism evidence="8 9">
    <name type="scientific">Peptococcus simiae</name>
    <dbReference type="NCBI Taxonomy" id="1643805"/>
    <lineage>
        <taxon>Bacteria</taxon>
        <taxon>Bacillati</taxon>
        <taxon>Bacillota</taxon>
        <taxon>Clostridia</taxon>
        <taxon>Eubacteriales</taxon>
        <taxon>Peptococcaceae</taxon>
        <taxon>Peptococcus</taxon>
    </lineage>
</organism>
<protein>
    <recommendedName>
        <fullName evidence="5">Thiamine diphosphokinase</fullName>
        <ecNumber evidence="5">2.7.6.2</ecNumber>
    </recommendedName>
</protein>
<dbReference type="SUPFAM" id="SSF63999">
    <property type="entry name" value="Thiamin pyrophosphokinase, catalytic domain"/>
    <property type="match status" value="1"/>
</dbReference>
<dbReference type="GO" id="GO:0004788">
    <property type="term" value="F:thiamine diphosphokinase activity"/>
    <property type="evidence" value="ECO:0007669"/>
    <property type="project" value="UniProtKB-EC"/>
</dbReference>
<keyword evidence="1 8" id="KW-0808">Transferase</keyword>
<keyword evidence="3" id="KW-0418">Kinase</keyword>
<comment type="caution">
    <text evidence="8">The sequence shown here is derived from an EMBL/GenBank/DDBJ whole genome shotgun (WGS) entry which is preliminary data.</text>
</comment>
<dbReference type="InterPro" id="IPR007371">
    <property type="entry name" value="TPK_catalytic"/>
</dbReference>
<dbReference type="InterPro" id="IPR036759">
    <property type="entry name" value="TPK_catalytic_sf"/>
</dbReference>
<dbReference type="NCBIfam" id="TIGR01378">
    <property type="entry name" value="thi_PPkinase"/>
    <property type="match status" value="1"/>
</dbReference>
<keyword evidence="9" id="KW-1185">Reference proteome</keyword>